<evidence type="ECO:0000313" key="3">
    <source>
        <dbReference type="Proteomes" id="UP000194003"/>
    </source>
</evidence>
<dbReference type="EMBL" id="LVJN01000018">
    <property type="protein sequence ID" value="OSM05204.1"/>
    <property type="molecule type" value="Genomic_DNA"/>
</dbReference>
<evidence type="ECO:0000313" key="2">
    <source>
        <dbReference type="EMBL" id="OSM05204.1"/>
    </source>
</evidence>
<dbReference type="Proteomes" id="UP000194003">
    <property type="component" value="Unassembled WGS sequence"/>
</dbReference>
<sequence length="75" mass="8002">MADGAHGQQVGGGAGADEDAVFDAQPLGPLLLERAHFAGLGQSRHVLFEEFDQIIEVFAQDIVNHQGPFHCHIAP</sequence>
<reference evidence="2 3" key="1">
    <citation type="journal article" date="2016" name="BMC Genomics">
        <title>Combined genomic and structural analyses of a cultured magnetotactic bacterium reveals its niche adaptation to a dynamic environment.</title>
        <authorList>
            <person name="Araujo A.C."/>
            <person name="Morillo V."/>
            <person name="Cypriano J."/>
            <person name="Teixeira L.C."/>
            <person name="Leao P."/>
            <person name="Lyra S."/>
            <person name="Almeida L.G."/>
            <person name="Bazylinski D.A."/>
            <person name="Vasconcellos A.T."/>
            <person name="Abreu F."/>
            <person name="Lins U."/>
        </authorList>
    </citation>
    <scope>NUCLEOTIDE SEQUENCE [LARGE SCALE GENOMIC DNA]</scope>
    <source>
        <strain evidence="2 3">IT-1</strain>
    </source>
</reference>
<gene>
    <name evidence="2" type="ORF">MAIT1_03364</name>
</gene>
<accession>A0A1Y2K6A4</accession>
<proteinExistence type="predicted"/>
<protein>
    <submittedName>
        <fullName evidence="2">Uncharacterized protein</fullName>
    </submittedName>
</protein>
<organism evidence="2 3">
    <name type="scientific">Magnetofaba australis IT-1</name>
    <dbReference type="NCBI Taxonomy" id="1434232"/>
    <lineage>
        <taxon>Bacteria</taxon>
        <taxon>Pseudomonadati</taxon>
        <taxon>Pseudomonadota</taxon>
        <taxon>Magnetococcia</taxon>
        <taxon>Magnetococcales</taxon>
        <taxon>Magnetococcaceae</taxon>
        <taxon>Magnetofaba</taxon>
    </lineage>
</organism>
<keyword evidence="3" id="KW-1185">Reference proteome</keyword>
<name>A0A1Y2K6A4_9PROT</name>
<comment type="caution">
    <text evidence="2">The sequence shown here is derived from an EMBL/GenBank/DDBJ whole genome shotgun (WGS) entry which is preliminary data.</text>
</comment>
<evidence type="ECO:0000256" key="1">
    <source>
        <dbReference type="SAM" id="MobiDB-lite"/>
    </source>
</evidence>
<dbReference type="AlphaFoldDB" id="A0A1Y2K6A4"/>
<dbReference type="STRING" id="1434232.MAIT1_03364"/>
<feature type="region of interest" description="Disordered" evidence="1">
    <location>
        <begin position="1"/>
        <end position="20"/>
    </location>
</feature>